<feature type="domain" description="Nudix hydrolase" evidence="10">
    <location>
        <begin position="1"/>
        <end position="123"/>
    </location>
</feature>
<evidence type="ECO:0000256" key="9">
    <source>
        <dbReference type="SAM" id="MobiDB-lite"/>
    </source>
</evidence>
<dbReference type="GO" id="GO:0003723">
    <property type="term" value="F:RNA binding"/>
    <property type="evidence" value="ECO:0007669"/>
    <property type="project" value="UniProtKB-KW"/>
</dbReference>
<feature type="compositionally biased region" description="Low complexity" evidence="9">
    <location>
        <begin position="610"/>
        <end position="628"/>
    </location>
</feature>
<dbReference type="FunFam" id="3.90.79.10:FF:000003">
    <property type="entry name" value="M7GpppN-mRNA hydrolase isoform 2"/>
    <property type="match status" value="1"/>
</dbReference>
<dbReference type="InterPro" id="IPR044099">
    <property type="entry name" value="Dcp2_NUDIX"/>
</dbReference>
<evidence type="ECO:0000256" key="1">
    <source>
        <dbReference type="ARBA" id="ARBA00001936"/>
    </source>
</evidence>
<feature type="region of interest" description="Disordered" evidence="9">
    <location>
        <begin position="147"/>
        <end position="168"/>
    </location>
</feature>
<dbReference type="Proteomes" id="UP000749293">
    <property type="component" value="Unassembled WGS sequence"/>
</dbReference>
<evidence type="ECO:0000256" key="7">
    <source>
        <dbReference type="ARBA" id="ARBA00022884"/>
    </source>
</evidence>
<organism evidence="11 12">
    <name type="scientific">Geosmithia morbida</name>
    <dbReference type="NCBI Taxonomy" id="1094350"/>
    <lineage>
        <taxon>Eukaryota</taxon>
        <taxon>Fungi</taxon>
        <taxon>Dikarya</taxon>
        <taxon>Ascomycota</taxon>
        <taxon>Pezizomycotina</taxon>
        <taxon>Sordariomycetes</taxon>
        <taxon>Hypocreomycetidae</taxon>
        <taxon>Hypocreales</taxon>
        <taxon>Bionectriaceae</taxon>
        <taxon>Geosmithia</taxon>
    </lineage>
</organism>
<dbReference type="GO" id="GO:0000184">
    <property type="term" value="P:nuclear-transcribed mRNA catabolic process, nonsense-mediated decay"/>
    <property type="evidence" value="ECO:0007669"/>
    <property type="project" value="InterPro"/>
</dbReference>
<feature type="compositionally biased region" description="Low complexity" evidence="9">
    <location>
        <begin position="678"/>
        <end position="690"/>
    </location>
</feature>
<protein>
    <submittedName>
        <fullName evidence="11">mRNA-decapping enzyme subunit 2</fullName>
    </submittedName>
</protein>
<dbReference type="InterPro" id="IPR015797">
    <property type="entry name" value="NUDIX_hydrolase-like_dom_sf"/>
</dbReference>
<dbReference type="OrthoDB" id="18996at2759"/>
<evidence type="ECO:0000313" key="12">
    <source>
        <dbReference type="Proteomes" id="UP000749293"/>
    </source>
</evidence>
<dbReference type="PANTHER" id="PTHR23114:SF17">
    <property type="entry name" value="M7GPPPN-MRNA HYDROLASE"/>
    <property type="match status" value="1"/>
</dbReference>
<feature type="compositionally biased region" description="Pro residues" evidence="9">
    <location>
        <begin position="292"/>
        <end position="308"/>
    </location>
</feature>
<keyword evidence="12" id="KW-1185">Reference proteome</keyword>
<evidence type="ECO:0000256" key="8">
    <source>
        <dbReference type="ARBA" id="ARBA00023211"/>
    </source>
</evidence>
<comment type="similarity">
    <text evidence="3">Belongs to the Nudix hydrolase family. DCP2 subfamily.</text>
</comment>
<dbReference type="GO" id="GO:0046872">
    <property type="term" value="F:metal ion binding"/>
    <property type="evidence" value="ECO:0007669"/>
    <property type="project" value="UniProtKB-KW"/>
</dbReference>
<reference evidence="11" key="1">
    <citation type="submission" date="2020-03" db="EMBL/GenBank/DDBJ databases">
        <title>Site-based positive gene gene selection in Geosmithia morbida across the United States reveals a broad range of putative effectors and factors for local host and environmental adapation.</title>
        <authorList>
            <person name="Onufrak A."/>
            <person name="Murdoch R.W."/>
            <person name="Gazis R."/>
            <person name="Huff M."/>
            <person name="Staton M."/>
            <person name="Klingeman W."/>
            <person name="Hadziabdic D."/>
        </authorList>
    </citation>
    <scope>NUCLEOTIDE SEQUENCE</scope>
    <source>
        <strain evidence="11">1262</strain>
    </source>
</reference>
<comment type="caution">
    <text evidence="11">The sequence shown here is derived from an EMBL/GenBank/DDBJ whole genome shotgun (WGS) entry which is preliminary data.</text>
</comment>
<gene>
    <name evidence="11" type="ORF">GMORB2_6831</name>
</gene>
<dbReference type="InterPro" id="IPR020084">
    <property type="entry name" value="NUDIX_hydrolase_CS"/>
</dbReference>
<keyword evidence="5" id="KW-0479">Metal-binding</keyword>
<feature type="compositionally biased region" description="Low complexity" evidence="9">
    <location>
        <begin position="512"/>
        <end position="522"/>
    </location>
</feature>
<evidence type="ECO:0000256" key="4">
    <source>
        <dbReference type="ARBA" id="ARBA00022490"/>
    </source>
</evidence>
<feature type="region of interest" description="Disordered" evidence="9">
    <location>
        <begin position="561"/>
        <end position="696"/>
    </location>
</feature>
<keyword evidence="4" id="KW-0963">Cytoplasm</keyword>
<dbReference type="Gene3D" id="3.90.79.10">
    <property type="entry name" value="Nucleoside Triphosphate Pyrophosphohydrolase"/>
    <property type="match status" value="1"/>
</dbReference>
<dbReference type="InterPro" id="IPR000086">
    <property type="entry name" value="NUDIX_hydrolase_dom"/>
</dbReference>
<dbReference type="PROSITE" id="PS51462">
    <property type="entry name" value="NUDIX"/>
    <property type="match status" value="1"/>
</dbReference>
<evidence type="ECO:0000256" key="3">
    <source>
        <dbReference type="ARBA" id="ARBA00005279"/>
    </source>
</evidence>
<dbReference type="GO" id="GO:0000290">
    <property type="term" value="P:deadenylation-dependent decapping of nuclear-transcribed mRNA"/>
    <property type="evidence" value="ECO:0007669"/>
    <property type="project" value="InterPro"/>
</dbReference>
<dbReference type="PROSITE" id="PS00893">
    <property type="entry name" value="NUDIX_BOX"/>
    <property type="match status" value="1"/>
</dbReference>
<feature type="region of interest" description="Disordered" evidence="9">
    <location>
        <begin position="367"/>
        <end position="395"/>
    </location>
</feature>
<evidence type="ECO:0000256" key="5">
    <source>
        <dbReference type="ARBA" id="ARBA00022723"/>
    </source>
</evidence>
<sequence length="714" mass="77569">MLNHDMDSTVLVKGWKKGANWSFPRGKINKDEDDLDCAIREVWEETGLDLRAAGLVPEGKPKYIEITMREQQMRLYVFRDVPMDTDFEPQTRKEISKIEWYKLSELPAFRKKGQNQTQADVGNNANKFYMVAPFLVPLKKWVNSQKKNATKKTPVPANANLYPHHPLDEAPIEDDAWAQTTAAPAAPAMDTLEGATSELQRLLKLQPQPVMAQAVQPRTTQEDKASALLSMLKVDNSAPPPPPAQQQQQQHNPNMYPHTPLEMDPGDMAQPPNPHHNTNNLHHPDRVTQPPLHFPLPHVHPVPPPPPHQGFDAPPQAIPLVHTQPLPPQVQRSVLNKSTFQESFAAPAPPPPPPHNNNAYVQPREQAHAGYGHPQSPQAGMSPGGRQKGPLSGPSLALLDAFKRDSPSAQAHEAPRPVAQDAFAQQFPQYPQQPSAPAATGPVPIPLSGPSPAQQSQLRPTELAGSMMQQHRSPMGSMPSINSPDGSHKSNLLEMFKPGSSVTMSPQGMHASPRQGQPQSYGSGPGSEKVLLDTLRGGPQQRLVPQPSGAIAAHLDSFAGQGRAEQPTAALQRAAPMGPRQPSGSMQPGPVRILQRDQTDVGDGLPNRIPSRSPYSSGNYGNYGNYMPQQVPAPMGIGSRSSPSGSQRRGGDRATPQDDKRHLLSLFGNPHQDAGADTGRLSGLSGRTGRQTPISPADQMFLLDYLQSVTKPAH</sequence>
<dbReference type="Pfam" id="PF00293">
    <property type="entry name" value="NUDIX"/>
    <property type="match status" value="1"/>
</dbReference>
<evidence type="ECO:0000259" key="10">
    <source>
        <dbReference type="PROSITE" id="PS51462"/>
    </source>
</evidence>
<keyword evidence="6" id="KW-0378">Hydrolase</keyword>
<name>A0A9P4YWF3_9HYPO</name>
<feature type="compositionally biased region" description="Low complexity" evidence="9">
    <location>
        <begin position="636"/>
        <end position="647"/>
    </location>
</feature>
<evidence type="ECO:0000256" key="2">
    <source>
        <dbReference type="ARBA" id="ARBA00004496"/>
    </source>
</evidence>
<proteinExistence type="inferred from homology"/>
<dbReference type="RefSeq" id="XP_035321932.1">
    <property type="nucleotide sequence ID" value="XM_035468798.1"/>
</dbReference>
<comment type="subcellular location">
    <subcellularLocation>
        <location evidence="2">Cytoplasm</location>
    </subcellularLocation>
</comment>
<comment type="cofactor">
    <cofactor evidence="1">
        <name>Mn(2+)</name>
        <dbReference type="ChEBI" id="CHEBI:29035"/>
    </cofactor>
</comment>
<dbReference type="SUPFAM" id="SSF55811">
    <property type="entry name" value="Nudix"/>
    <property type="match status" value="1"/>
</dbReference>
<dbReference type="GeneID" id="55973054"/>
<accession>A0A9P4YWF3</accession>
<dbReference type="CDD" id="cd03672">
    <property type="entry name" value="NUDIX_Dcp2p_Nudt20"/>
    <property type="match status" value="1"/>
</dbReference>
<feature type="region of interest" description="Disordered" evidence="9">
    <location>
        <begin position="430"/>
        <end position="532"/>
    </location>
</feature>
<dbReference type="PANTHER" id="PTHR23114">
    <property type="entry name" value="M7GPPPN-MRNA HYDROLASE"/>
    <property type="match status" value="1"/>
</dbReference>
<feature type="compositionally biased region" description="Basic and acidic residues" evidence="9">
    <location>
        <begin position="649"/>
        <end position="662"/>
    </location>
</feature>
<dbReference type="GO" id="GO:0140933">
    <property type="term" value="F:5'-(N(7)-methylguanosine 5'-triphospho)-[mRNA] hydrolase activity"/>
    <property type="evidence" value="ECO:0007669"/>
    <property type="project" value="InterPro"/>
</dbReference>
<dbReference type="AlphaFoldDB" id="A0A9P4YWF3"/>
<evidence type="ECO:0000256" key="6">
    <source>
        <dbReference type="ARBA" id="ARBA00022801"/>
    </source>
</evidence>
<evidence type="ECO:0000313" key="11">
    <source>
        <dbReference type="EMBL" id="KAF4123280.1"/>
    </source>
</evidence>
<feature type="compositionally biased region" description="Low complexity" evidence="9">
    <location>
        <begin position="430"/>
        <end position="439"/>
    </location>
</feature>
<dbReference type="GO" id="GO:0000932">
    <property type="term" value="C:P-body"/>
    <property type="evidence" value="ECO:0007669"/>
    <property type="project" value="TreeGrafter"/>
</dbReference>
<feature type="region of interest" description="Disordered" evidence="9">
    <location>
        <begin position="233"/>
        <end position="323"/>
    </location>
</feature>
<keyword evidence="7" id="KW-0694">RNA-binding</keyword>
<dbReference type="EMBL" id="JAANYQ010000007">
    <property type="protein sequence ID" value="KAF4123280.1"/>
    <property type="molecule type" value="Genomic_DNA"/>
</dbReference>
<keyword evidence="8" id="KW-0464">Manganese</keyword>